<dbReference type="Proteomes" id="UP000816034">
    <property type="component" value="Unassembled WGS sequence"/>
</dbReference>
<dbReference type="GeneID" id="68095684"/>
<reference evidence="3 4" key="1">
    <citation type="journal article" date="2018" name="BMC Genomics">
        <title>The genome of Naegleria lovaniensis, the basis for a comparative approach to unravel pathogenicity factors of the human pathogenic amoeba N. fowleri.</title>
        <authorList>
            <person name="Liechti N."/>
            <person name="Schurch N."/>
            <person name="Bruggmann R."/>
            <person name="Wittwer M."/>
        </authorList>
    </citation>
    <scope>NUCLEOTIDE SEQUENCE [LARGE SCALE GENOMIC DNA]</scope>
    <source>
        <strain evidence="3 4">ATCC 30569</strain>
    </source>
</reference>
<sequence>MTKVVPTSQDNTTDASGGDDRQELVECRESVSAKKPVSLAGCFSMRVVIIILIISLLLTCSLFIWLASFIGSRNTVNELTTNLIEQVGKKILVFLSGEISPIAGLARTLANDFNLGIVGRRPPFEYLFAKNVIYRPSAVGLFFPTEMYSYFNLTFFPDGIPKQTFTIYIKPKDMVGIEQWYCDEKDGSILSLAYNETKPLNIYSLAYWVTSFKYYDQLGVDGVYGDPYIVINSTACIYYTAKLYDPVAYIANRTKNVVGISKVNLSLLNIEKYLTSLSLLGRGYVLVSEYNDLVIGGSINTTALNKISRVSLFELTDKNAGKLMSDIKKQYGKMSETPQSFEINSLGIDYMIRRMEFVLENIRWNVYLIVYTEDVSKTTTINTAISAGVATAVIIVGLLLSIVIGRVITGPLTYLEKQFMKIKKFDLVNVKFTSSRFKEIDSIYEDLHEMVIWLNEFKSFLPETIFNQLRNMEGDQDKPNGKTNDSNENSKLERNETGIGSSSSAHTSSYKSNHQESKNSLHAEGGAISLFKLGLHEKDVSVVSIQICNMCKHMSSLEIGNIFAKIATGLSTLSKTMQSDLQILSVDEYQCSFVANGKKKPNVSALEAALKISKTLANILKGYEGVKVCIGVTTGKTQVGNLGTNSLRFYSIVGPLLSNVKKLLSLCLATGCTVLADSHTMTSDARNAFVSRPVERLMLENEKFDQSISSIHEIIKENSFEKDEWMYELEQQKANSRFKDFEVAFSIFESSIQSIGNNAMDHLSKSENILKEHLKNYPDDYAITNHILQIFEQIRSKTSQQNGDIASVLTTYRAEMSKCFKYEASSLSDLLELGSTTCN</sequence>
<evidence type="ECO:0000256" key="2">
    <source>
        <dbReference type="SAM" id="Phobius"/>
    </source>
</evidence>
<feature type="transmembrane region" description="Helical" evidence="2">
    <location>
        <begin position="43"/>
        <end position="67"/>
    </location>
</feature>
<evidence type="ECO:0000313" key="4">
    <source>
        <dbReference type="Proteomes" id="UP000816034"/>
    </source>
</evidence>
<evidence type="ECO:0000256" key="1">
    <source>
        <dbReference type="SAM" id="MobiDB-lite"/>
    </source>
</evidence>
<name>A0AA88KJW6_NAELO</name>
<gene>
    <name evidence="3" type="ORF">C9374_003229</name>
</gene>
<keyword evidence="2" id="KW-1133">Transmembrane helix</keyword>
<dbReference type="Gene3D" id="3.30.70.1230">
    <property type="entry name" value="Nucleotide cyclase"/>
    <property type="match status" value="1"/>
</dbReference>
<proteinExistence type="predicted"/>
<dbReference type="SUPFAM" id="SSF55073">
    <property type="entry name" value="Nucleotide cyclase"/>
    <property type="match status" value="1"/>
</dbReference>
<dbReference type="EMBL" id="PYSW02000017">
    <property type="protein sequence ID" value="KAG2386080.1"/>
    <property type="molecule type" value="Genomic_DNA"/>
</dbReference>
<feature type="region of interest" description="Disordered" evidence="1">
    <location>
        <begin position="1"/>
        <end position="21"/>
    </location>
</feature>
<feature type="region of interest" description="Disordered" evidence="1">
    <location>
        <begin position="472"/>
        <end position="518"/>
    </location>
</feature>
<dbReference type="InterPro" id="IPR029787">
    <property type="entry name" value="Nucleotide_cyclase"/>
</dbReference>
<accession>A0AA88KJW6</accession>
<keyword evidence="2" id="KW-0472">Membrane</keyword>
<organism evidence="3 4">
    <name type="scientific">Naegleria lovaniensis</name>
    <name type="common">Amoeba</name>
    <dbReference type="NCBI Taxonomy" id="51637"/>
    <lineage>
        <taxon>Eukaryota</taxon>
        <taxon>Discoba</taxon>
        <taxon>Heterolobosea</taxon>
        <taxon>Tetramitia</taxon>
        <taxon>Eutetramitia</taxon>
        <taxon>Vahlkampfiidae</taxon>
        <taxon>Naegleria</taxon>
    </lineage>
</organism>
<dbReference type="RefSeq" id="XP_044550073.1">
    <property type="nucleotide sequence ID" value="XM_044692734.1"/>
</dbReference>
<feature type="transmembrane region" description="Helical" evidence="2">
    <location>
        <begin position="389"/>
        <end position="415"/>
    </location>
</feature>
<protein>
    <recommendedName>
        <fullName evidence="5">Guanylate cyclase domain-containing protein</fullName>
    </recommendedName>
</protein>
<evidence type="ECO:0000313" key="3">
    <source>
        <dbReference type="EMBL" id="KAG2386080.1"/>
    </source>
</evidence>
<keyword evidence="4" id="KW-1185">Reference proteome</keyword>
<feature type="compositionally biased region" description="Polar residues" evidence="1">
    <location>
        <begin position="1"/>
        <end position="15"/>
    </location>
</feature>
<dbReference type="AlphaFoldDB" id="A0AA88KJW6"/>
<comment type="caution">
    <text evidence="3">The sequence shown here is derived from an EMBL/GenBank/DDBJ whole genome shotgun (WGS) entry which is preliminary data.</text>
</comment>
<keyword evidence="2" id="KW-0812">Transmembrane</keyword>
<evidence type="ECO:0008006" key="5">
    <source>
        <dbReference type="Google" id="ProtNLM"/>
    </source>
</evidence>
<feature type="compositionally biased region" description="Low complexity" evidence="1">
    <location>
        <begin position="501"/>
        <end position="512"/>
    </location>
</feature>